<feature type="compositionally biased region" description="Low complexity" evidence="5">
    <location>
        <begin position="1"/>
        <end position="27"/>
    </location>
</feature>
<evidence type="ECO:0000256" key="4">
    <source>
        <dbReference type="SAM" id="Coils"/>
    </source>
</evidence>
<feature type="coiled-coil region" evidence="4">
    <location>
        <begin position="305"/>
        <end position="438"/>
    </location>
</feature>
<comment type="caution">
    <text evidence="7">The sequence shown here is derived from an EMBL/GenBank/DDBJ whole genome shotgun (WGS) entry which is preliminary data.</text>
</comment>
<dbReference type="Pfam" id="PF10375">
    <property type="entry name" value="GRAB"/>
    <property type="match status" value="1"/>
</dbReference>
<keyword evidence="8" id="KW-1185">Reference proteome</keyword>
<name>A0AAN7TKF6_9MYCE</name>
<dbReference type="GO" id="GO:0007030">
    <property type="term" value="P:Golgi organization"/>
    <property type="evidence" value="ECO:0007669"/>
    <property type="project" value="TreeGrafter"/>
</dbReference>
<dbReference type="AlphaFoldDB" id="A0AAN7TKF6"/>
<evidence type="ECO:0000256" key="5">
    <source>
        <dbReference type="SAM" id="MobiDB-lite"/>
    </source>
</evidence>
<dbReference type="GO" id="GO:0031267">
    <property type="term" value="F:small GTPase binding"/>
    <property type="evidence" value="ECO:0007669"/>
    <property type="project" value="TreeGrafter"/>
</dbReference>
<dbReference type="Proteomes" id="UP001344447">
    <property type="component" value="Unassembled WGS sequence"/>
</dbReference>
<feature type="domain" description="GRIP" evidence="6">
    <location>
        <begin position="490"/>
        <end position="537"/>
    </location>
</feature>
<feature type="coiled-coil region" evidence="4">
    <location>
        <begin position="190"/>
        <end position="277"/>
    </location>
</feature>
<proteinExistence type="predicted"/>
<dbReference type="GO" id="GO:0006888">
    <property type="term" value="P:endoplasmic reticulum to Golgi vesicle-mediated transport"/>
    <property type="evidence" value="ECO:0007669"/>
    <property type="project" value="TreeGrafter"/>
</dbReference>
<gene>
    <name evidence="7" type="ORF">RB653_009699</name>
</gene>
<dbReference type="PROSITE" id="PS50913">
    <property type="entry name" value="GRIP"/>
    <property type="match status" value="1"/>
</dbReference>
<dbReference type="PANTHER" id="PTHR18921:SF2">
    <property type="entry name" value="THYROID RECEPTOR-INTERACTING PROTEIN 11"/>
    <property type="match status" value="1"/>
</dbReference>
<dbReference type="GO" id="GO:0005794">
    <property type="term" value="C:Golgi apparatus"/>
    <property type="evidence" value="ECO:0007669"/>
    <property type="project" value="UniProtKB-SubCell"/>
</dbReference>
<dbReference type="EMBL" id="JAVFKY010000008">
    <property type="protein sequence ID" value="KAK5574424.1"/>
    <property type="molecule type" value="Genomic_DNA"/>
</dbReference>
<accession>A0AAN7TKF6</accession>
<feature type="coiled-coil region" evidence="4">
    <location>
        <begin position="80"/>
        <end position="132"/>
    </location>
</feature>
<evidence type="ECO:0000256" key="2">
    <source>
        <dbReference type="ARBA" id="ARBA00023034"/>
    </source>
</evidence>
<sequence length="671" mass="77352">MTSNKNITSNNNNNNNNNINNNNNNNNSGGGGSNFGFGWVSTFSDQLNQIKDVMTSEGGYEDEDRDEGEEDEVFVLRAETLKYKQDITQLEQRILEFEQREVNISKEYSLILKEKNSEISDLKSINENLKSSLISPKQQQQQQKTQLNNSNQIITKDKNEQFIKHDNESLGIPLEDDDFINKDDNDNILKEQFEKNKEDYQIQILSIQEAHQEKLYDLTMKIEQLEQKILTFDDEKLKIETEKTQLQTINENFKKQNQTFSSTIKELNEKIDQLSTTTTIVTSTTDILNSGGEKQQDNIEQQTQIITLKEQVNKSNKELARLRQHLIDMEDQHTTIDLENEERISQLEQLLNKSNEQNINNQLINEQINKLGKDLIEKDEQLRQSDQQLMNLNNVLEQFQADQEVTIQNEVIHLQQKLEQYTKEIESLKKDQSDYIALQKKYSNSQDQIQLLYQDIQSKTFDFIKLKEDIEPLKVAFDKTILRLGDMCLQEQESVDKRVVSKLFLNYFSGNKKTEILELIAKILNFSDAEKISIGLTKKGQWSLLPPFFGSRDGNNQEVNDGGEKPLAEMWIEFLLKESSGENNINTLSDSDIVNGNQSNNNSNSNNSINHYSLSNPTPFSTPVKPSFQQPSSPPTTPYKTVNNNYFSVTPGKQKTTVIFDGDMNDKIPFK</sequence>
<dbReference type="InterPro" id="IPR000237">
    <property type="entry name" value="GRIP_dom"/>
</dbReference>
<reference evidence="7 8" key="1">
    <citation type="submission" date="2023-11" db="EMBL/GenBank/DDBJ databases">
        <title>Dfirmibasis_genome.</title>
        <authorList>
            <person name="Edelbroek B."/>
            <person name="Kjellin J."/>
            <person name="Jerlstrom-Hultqvist J."/>
            <person name="Soderbom F."/>
        </authorList>
    </citation>
    <scope>NUCLEOTIDE SEQUENCE [LARGE SCALE GENOMIC DNA]</scope>
    <source>
        <strain evidence="7 8">TNS-C-14</strain>
    </source>
</reference>
<feature type="region of interest" description="Disordered" evidence="5">
    <location>
        <begin position="587"/>
        <end position="645"/>
    </location>
</feature>
<comment type="subcellular location">
    <subcellularLocation>
        <location evidence="1">Golgi apparatus</location>
    </subcellularLocation>
</comment>
<evidence type="ECO:0000256" key="3">
    <source>
        <dbReference type="ARBA" id="ARBA00023054"/>
    </source>
</evidence>
<keyword evidence="3 4" id="KW-0175">Coiled coil</keyword>
<evidence type="ECO:0000256" key="1">
    <source>
        <dbReference type="ARBA" id="ARBA00004555"/>
    </source>
</evidence>
<feature type="region of interest" description="Disordered" evidence="5">
    <location>
        <begin position="1"/>
        <end position="30"/>
    </location>
</feature>
<dbReference type="InterPro" id="IPR019459">
    <property type="entry name" value="GRAB"/>
</dbReference>
<feature type="compositionally biased region" description="Low complexity" evidence="5">
    <location>
        <begin position="595"/>
        <end position="616"/>
    </location>
</feature>
<evidence type="ECO:0000313" key="7">
    <source>
        <dbReference type="EMBL" id="KAK5574424.1"/>
    </source>
</evidence>
<evidence type="ECO:0000313" key="8">
    <source>
        <dbReference type="Proteomes" id="UP001344447"/>
    </source>
</evidence>
<protein>
    <recommendedName>
        <fullName evidence="6">GRIP domain-containing protein</fullName>
    </recommendedName>
</protein>
<organism evidence="7 8">
    <name type="scientific">Dictyostelium firmibasis</name>
    <dbReference type="NCBI Taxonomy" id="79012"/>
    <lineage>
        <taxon>Eukaryota</taxon>
        <taxon>Amoebozoa</taxon>
        <taxon>Evosea</taxon>
        <taxon>Eumycetozoa</taxon>
        <taxon>Dictyostelia</taxon>
        <taxon>Dictyosteliales</taxon>
        <taxon>Dictyosteliaceae</taxon>
        <taxon>Dictyostelium</taxon>
    </lineage>
</organism>
<evidence type="ECO:0000259" key="6">
    <source>
        <dbReference type="PROSITE" id="PS50913"/>
    </source>
</evidence>
<keyword evidence="2" id="KW-0333">Golgi apparatus</keyword>
<dbReference type="PANTHER" id="PTHR18921">
    <property type="entry name" value="MYOSIN HEAVY CHAIN - RELATED"/>
    <property type="match status" value="1"/>
</dbReference>